<dbReference type="PANTHER" id="PTHR10562">
    <property type="entry name" value="SMALL UBIQUITIN-RELATED MODIFIER"/>
    <property type="match status" value="1"/>
</dbReference>
<organism evidence="3">
    <name type="scientific">Micromonas pusilla</name>
    <name type="common">Picoplanktonic green alga</name>
    <name type="synonym">Chromulina pusilla</name>
    <dbReference type="NCBI Taxonomy" id="38833"/>
    <lineage>
        <taxon>Eukaryota</taxon>
        <taxon>Viridiplantae</taxon>
        <taxon>Chlorophyta</taxon>
        <taxon>Mamiellophyceae</taxon>
        <taxon>Mamiellales</taxon>
        <taxon>Mamiellaceae</taxon>
        <taxon>Micromonas</taxon>
    </lineage>
</organism>
<comment type="similarity">
    <text evidence="1">Belongs to the ubiquitin family. SUMO subfamily.</text>
</comment>
<keyword evidence="1" id="KW-0539">Nucleus</keyword>
<dbReference type="InterPro" id="IPR022617">
    <property type="entry name" value="Rad60/SUMO-like_dom"/>
</dbReference>
<proteinExistence type="inferred from homology"/>
<accession>A0A7S0KSR9</accession>
<sequence length="92" mass="10466">MAEEEEKKGEDKGDHINLKVKDQDNSEVHFKVRQTTKFEKIFTAFCSRKSLQPGAVRFLFDGQRIIPTQTPQDLDMEDGDSIDAMMEQVGGC</sequence>
<dbReference type="GO" id="GO:0005634">
    <property type="term" value="C:nucleus"/>
    <property type="evidence" value="ECO:0007669"/>
    <property type="project" value="UniProtKB-SubCell"/>
</dbReference>
<dbReference type="EMBL" id="HBEV01009902">
    <property type="protein sequence ID" value="CAD8590196.1"/>
    <property type="molecule type" value="Transcribed_RNA"/>
</dbReference>
<dbReference type="SUPFAM" id="SSF54236">
    <property type="entry name" value="Ubiquitin-like"/>
    <property type="match status" value="1"/>
</dbReference>
<dbReference type="InterPro" id="IPR000626">
    <property type="entry name" value="Ubiquitin-like_dom"/>
</dbReference>
<evidence type="ECO:0000259" key="2">
    <source>
        <dbReference type="PROSITE" id="PS50053"/>
    </source>
</evidence>
<feature type="domain" description="Ubiquitin-like" evidence="2">
    <location>
        <begin position="14"/>
        <end position="91"/>
    </location>
</feature>
<protein>
    <recommendedName>
        <fullName evidence="1">Small ubiquitin-related modifier</fullName>
        <shortName evidence="1">SUMO</shortName>
    </recommendedName>
</protein>
<dbReference type="FunFam" id="3.10.20.90:FF:000202">
    <property type="entry name" value="Small ubiquitin-related modifier I"/>
    <property type="match status" value="1"/>
</dbReference>
<dbReference type="Pfam" id="PF11976">
    <property type="entry name" value="Rad60-SLD"/>
    <property type="match status" value="1"/>
</dbReference>
<name>A0A7S0KSR9_MICPS</name>
<gene>
    <name evidence="3" type="ORF">MSP1404_LOCUS7600</name>
</gene>
<dbReference type="PROSITE" id="PS50053">
    <property type="entry name" value="UBIQUITIN_2"/>
    <property type="match status" value="1"/>
</dbReference>
<dbReference type="AlphaFoldDB" id="A0A7S0KSR9"/>
<dbReference type="CDD" id="cd16116">
    <property type="entry name" value="Ubl_Smt3_like"/>
    <property type="match status" value="1"/>
</dbReference>
<evidence type="ECO:0000313" key="3">
    <source>
        <dbReference type="EMBL" id="CAD8590196.1"/>
    </source>
</evidence>
<comment type="subcellular location">
    <subcellularLocation>
        <location evidence="1">Nucleus</location>
    </subcellularLocation>
</comment>
<dbReference type="InterPro" id="IPR029071">
    <property type="entry name" value="Ubiquitin-like_domsf"/>
</dbReference>
<keyword evidence="1" id="KW-0833">Ubl conjugation pathway</keyword>
<reference evidence="3" key="1">
    <citation type="submission" date="2021-01" db="EMBL/GenBank/DDBJ databases">
        <authorList>
            <person name="Corre E."/>
            <person name="Pelletier E."/>
            <person name="Niang G."/>
            <person name="Scheremetjew M."/>
            <person name="Finn R."/>
            <person name="Kale V."/>
            <person name="Holt S."/>
            <person name="Cochrane G."/>
            <person name="Meng A."/>
            <person name="Brown T."/>
            <person name="Cohen L."/>
        </authorList>
    </citation>
    <scope>NUCLEOTIDE SEQUENCE</scope>
    <source>
        <strain evidence="3">CCMP494</strain>
    </source>
</reference>
<evidence type="ECO:0000256" key="1">
    <source>
        <dbReference type="RuleBase" id="RU361190"/>
    </source>
</evidence>
<dbReference type="Gene3D" id="3.10.20.90">
    <property type="entry name" value="Phosphatidylinositol 3-kinase Catalytic Subunit, Chain A, domain 1"/>
    <property type="match status" value="1"/>
</dbReference>
<dbReference type="SMART" id="SM00213">
    <property type="entry name" value="UBQ"/>
    <property type="match status" value="1"/>
</dbReference>